<dbReference type="PANTHER" id="PTHR14778:SF2">
    <property type="entry name" value="KINETOCHORE-ASSOCIATED PROTEIN DSN1 HOMOLOG"/>
    <property type="match status" value="1"/>
</dbReference>
<feature type="region of interest" description="Disordered" evidence="2">
    <location>
        <begin position="1"/>
        <end position="208"/>
    </location>
</feature>
<dbReference type="EMBL" id="JAIHNG010000035">
    <property type="protein sequence ID" value="KAI5966635.1"/>
    <property type="molecule type" value="Genomic_DNA"/>
</dbReference>
<feature type="compositionally biased region" description="Basic residues" evidence="2">
    <location>
        <begin position="131"/>
        <end position="143"/>
    </location>
</feature>
<feature type="coiled-coil region" evidence="1">
    <location>
        <begin position="303"/>
        <end position="337"/>
    </location>
</feature>
<feature type="compositionally biased region" description="Polar residues" evidence="2">
    <location>
        <begin position="148"/>
        <end position="159"/>
    </location>
</feature>
<keyword evidence="4" id="KW-1185">Reference proteome</keyword>
<dbReference type="GO" id="GO:0000444">
    <property type="term" value="C:MIS12/MIND type complex"/>
    <property type="evidence" value="ECO:0007669"/>
    <property type="project" value="InterPro"/>
</dbReference>
<feature type="compositionally biased region" description="Basic residues" evidence="2">
    <location>
        <begin position="1"/>
        <end position="23"/>
    </location>
</feature>
<protein>
    <submittedName>
        <fullName evidence="3">Uncharacterized protein</fullName>
    </submittedName>
</protein>
<evidence type="ECO:0000256" key="2">
    <source>
        <dbReference type="SAM" id="MobiDB-lite"/>
    </source>
</evidence>
<organism evidence="3 4">
    <name type="scientific">Candida theae</name>
    <dbReference type="NCBI Taxonomy" id="1198502"/>
    <lineage>
        <taxon>Eukaryota</taxon>
        <taxon>Fungi</taxon>
        <taxon>Dikarya</taxon>
        <taxon>Ascomycota</taxon>
        <taxon>Saccharomycotina</taxon>
        <taxon>Pichiomycetes</taxon>
        <taxon>Debaryomycetaceae</taxon>
        <taxon>Candida/Lodderomyces clade</taxon>
        <taxon>Candida</taxon>
    </lineage>
</organism>
<dbReference type="Proteomes" id="UP001204833">
    <property type="component" value="Unassembled WGS sequence"/>
</dbReference>
<evidence type="ECO:0000256" key="1">
    <source>
        <dbReference type="SAM" id="Coils"/>
    </source>
</evidence>
<dbReference type="GO" id="GO:0007059">
    <property type="term" value="P:chromosome segregation"/>
    <property type="evidence" value="ECO:0007669"/>
    <property type="project" value="InterPro"/>
</dbReference>
<dbReference type="GeneID" id="76148658"/>
<evidence type="ECO:0000313" key="4">
    <source>
        <dbReference type="Proteomes" id="UP001204833"/>
    </source>
</evidence>
<gene>
    <name evidence="3" type="ORF">KGF57_000599</name>
</gene>
<dbReference type="PANTHER" id="PTHR14778">
    <property type="entry name" value="KINETOCHORE-ASSOCIATED PROTEIN DSN1 HOMOLOG"/>
    <property type="match status" value="1"/>
</dbReference>
<dbReference type="RefSeq" id="XP_051610864.1">
    <property type="nucleotide sequence ID" value="XM_051755083.1"/>
</dbReference>
<evidence type="ECO:0000313" key="3">
    <source>
        <dbReference type="EMBL" id="KAI5966635.1"/>
    </source>
</evidence>
<feature type="compositionally biased region" description="Polar residues" evidence="2">
    <location>
        <begin position="49"/>
        <end position="63"/>
    </location>
</feature>
<keyword evidence="1" id="KW-0175">Coiled coil</keyword>
<dbReference type="GO" id="GO:0051301">
    <property type="term" value="P:cell division"/>
    <property type="evidence" value="ECO:0007669"/>
    <property type="project" value="InterPro"/>
</dbReference>
<sequence length="450" mass="51420">MKTSRRLGHGKPKRAGRTLKSLKSKPTSPTPRDHSRHQSRNIFDRDNKLSSLFSSQTESTPDPSTRRTNRLPYADEDEGFPNRGDSSPPLDIRKKRRSITPPSQFQDSLEYDLRRNSPPGDLSNDFFNVSKPKKAAKSKKSSKKSSSQTSQERLNNQLRSPLKGQNDPLNNRDVHRTQSQGARRMSYNSRGRRVSSMGNGFEGEPHQDVPVSEYHKHLDKSIPESDRMRQLLIWNLKAELDKEESDHRAKQDQMSPETQTVNSIAKTINDELIQSLKDYSLSIDWNEGSSQKLDSVLLPNPKNKTNLENIKKYTLELNALKSEKQEWEQAYQQLTSLIDTVATPQDTEAFVGTIESQNLQNELNPTFANVEQNYQDIHQNLTKVTTDVESLYFSVRQMSELAERIENRGKSDLENQISKLLAKSLPQPHEKLVESKDILQAICLRANTKK</sequence>
<reference evidence="3 4" key="1">
    <citation type="journal article" date="2022" name="DNA Res.">
        <title>Genome analysis of five recently described species of the CUG-Ser clade uncovers Candida theae as a new hybrid lineage with pathogenic potential in the Candida parapsilosis species complex.</title>
        <authorList>
            <person name="Mixao V."/>
            <person name="Del Olmo V."/>
            <person name="Hegedusova E."/>
            <person name="Saus E."/>
            <person name="Pryszcz L."/>
            <person name="Cillingova A."/>
            <person name="Nosek J."/>
            <person name="Gabaldon T."/>
        </authorList>
    </citation>
    <scope>NUCLEOTIDE SEQUENCE [LARGE SCALE GENOMIC DNA]</scope>
    <source>
        <strain evidence="3 4">CBS 12239</strain>
    </source>
</reference>
<feature type="compositionally biased region" description="Polar residues" evidence="2">
    <location>
        <begin position="177"/>
        <end position="189"/>
    </location>
</feature>
<name>A0AAD5BIR3_9ASCO</name>
<comment type="caution">
    <text evidence="3">The sequence shown here is derived from an EMBL/GenBank/DDBJ whole genome shotgun (WGS) entry which is preliminary data.</text>
</comment>
<dbReference type="InterPro" id="IPR013218">
    <property type="entry name" value="Dsn1/Mis13"/>
</dbReference>
<dbReference type="AlphaFoldDB" id="A0AAD5BIR3"/>
<accession>A0AAD5BIR3</accession>
<dbReference type="Pfam" id="PF08202">
    <property type="entry name" value="MIS13"/>
    <property type="match status" value="1"/>
</dbReference>
<proteinExistence type="predicted"/>